<gene>
    <name evidence="1" type="ORF">SAMD00023353_4900880</name>
</gene>
<protein>
    <submittedName>
        <fullName evidence="1">Uncharacterized protein</fullName>
    </submittedName>
</protein>
<sequence>MEHFRVELLENEKQRRDEIIAAANNHKAGMGDRLLIRLNNGEWAAFCAKMALKDERFRKYPLLSADYQYWLEDLHSWLAVFKTRDGFTWPEPKTTGAPYSRPFLEAFYRETKAEKEERERNQARYAAHFPDAAAPGDLHQAGVAEEAVTDQDIRMPARWDDNGTLLPVEHSTMDDCVEVWKGLFSPNIWPKDCVPFEVPVPEHMDPQAVLAPLDDLDELMFELWRRFSPASPWCVRFFTRCRRDPSSRFGVRVWVFIDWPAGQNLQNVSWRRHLYYATMCLMTWHHRLLRGEQVHILESVDAQSELEFQQHQTLFRNIGIRLRAIAEYQQQSVGSAEGDAAVTQALYDKQQRTITSLALGGVDHHMSSTSDPIKRLGLLVQVIDRGMEPLPLTLDGRRLAVASAAKTVLADVARALLGTSDSAQTKMRNIGQLLRVDPDDDWEKVLPVGSRFRAIRGLVQRYAIDSGDRSRVEKCLMIWSAVKDVCEHSDGMDIATQSQQTHLDSVEALL</sequence>
<organism evidence="1">
    <name type="scientific">Rosellinia necatrix</name>
    <name type="common">White root-rot fungus</name>
    <dbReference type="NCBI Taxonomy" id="77044"/>
    <lineage>
        <taxon>Eukaryota</taxon>
        <taxon>Fungi</taxon>
        <taxon>Dikarya</taxon>
        <taxon>Ascomycota</taxon>
        <taxon>Pezizomycotina</taxon>
        <taxon>Sordariomycetes</taxon>
        <taxon>Xylariomycetidae</taxon>
        <taxon>Xylariales</taxon>
        <taxon>Xylariaceae</taxon>
        <taxon>Rosellinia</taxon>
    </lineage>
</organism>
<dbReference type="OMA" id="YSFISEW"/>
<dbReference type="OrthoDB" id="4767095at2759"/>
<keyword evidence="2" id="KW-1185">Reference proteome</keyword>
<name>A0A1W2TPL7_ROSNE</name>
<dbReference type="AlphaFoldDB" id="A0A1W2TPL7"/>
<evidence type="ECO:0000313" key="2">
    <source>
        <dbReference type="Proteomes" id="UP000054516"/>
    </source>
</evidence>
<evidence type="ECO:0000313" key="1">
    <source>
        <dbReference type="EMBL" id="GAP90344.1"/>
    </source>
</evidence>
<dbReference type="EMBL" id="DF977494">
    <property type="protein sequence ID" value="GAP90344.1"/>
    <property type="molecule type" value="Genomic_DNA"/>
</dbReference>
<proteinExistence type="predicted"/>
<dbReference type="Proteomes" id="UP000054516">
    <property type="component" value="Unassembled WGS sequence"/>
</dbReference>
<accession>A0A1W2TPL7</accession>
<reference evidence="1" key="1">
    <citation type="submission" date="2016-03" db="EMBL/GenBank/DDBJ databases">
        <title>Draft genome sequence of Rosellinia necatrix.</title>
        <authorList>
            <person name="Kanematsu S."/>
        </authorList>
    </citation>
    <scope>NUCLEOTIDE SEQUENCE [LARGE SCALE GENOMIC DNA]</scope>
    <source>
        <strain evidence="1">W97</strain>
    </source>
</reference>